<reference evidence="1 2" key="1">
    <citation type="submission" date="2009-01" db="EMBL/GenBank/DDBJ databases">
        <authorList>
            <person name="Fulton L."/>
            <person name="Clifton S."/>
            <person name="Fulton B."/>
            <person name="Xu J."/>
            <person name="Minx P."/>
            <person name="Pepin K.H."/>
            <person name="Johnson M."/>
            <person name="Bhonagiri V."/>
            <person name="Nash W.E."/>
            <person name="Mardis E.R."/>
            <person name="Wilson R.K."/>
        </authorList>
    </citation>
    <scope>NUCLEOTIDE SEQUENCE [LARGE SCALE GENOMIC DNA]</scope>
    <source>
        <strain evidence="2">DSM 10507 / JCM 14656 / S5a33</strain>
    </source>
</reference>
<dbReference type="Proteomes" id="UP000003100">
    <property type="component" value="Unassembled WGS sequence"/>
</dbReference>
<gene>
    <name evidence="1" type="ORF">RUMHYD_03313</name>
</gene>
<keyword evidence="2" id="KW-1185">Reference proteome</keyword>
<name>C0CR00_BLAHS</name>
<sequence>MVKMIEVVKVLSVKEKCEIMCHIERKVKSISGIADSTEEEKVYEDVYNMAMRESGAFGLEYARPEFLYAIHEAIDTYALPAWLKNNEQRRKEYA</sequence>
<reference evidence="1 2" key="2">
    <citation type="submission" date="2009-02" db="EMBL/GenBank/DDBJ databases">
        <title>Draft genome sequence of Blautia hydrogenotrophica DSM 10507 (Ruminococcus hydrogenotrophicus DSM 10507).</title>
        <authorList>
            <person name="Sudarsanam P."/>
            <person name="Ley R."/>
            <person name="Guruge J."/>
            <person name="Turnbaugh P.J."/>
            <person name="Mahowald M."/>
            <person name="Liep D."/>
            <person name="Gordon J."/>
        </authorList>
    </citation>
    <scope>NUCLEOTIDE SEQUENCE [LARGE SCALE GENOMIC DNA]</scope>
    <source>
        <strain evidence="2">DSM 10507 / JCM 14656 / S5a33</strain>
    </source>
</reference>
<dbReference type="EMBL" id="ACBZ01000177">
    <property type="protein sequence ID" value="EEG47763.1"/>
    <property type="molecule type" value="Genomic_DNA"/>
</dbReference>
<proteinExistence type="predicted"/>
<organism evidence="1 2">
    <name type="scientific">Blautia hydrogenotrophica (strain DSM 10507 / JCM 14656 / S5a33)</name>
    <name type="common">Ruminococcus hydrogenotrophicus</name>
    <dbReference type="NCBI Taxonomy" id="476272"/>
    <lineage>
        <taxon>Bacteria</taxon>
        <taxon>Bacillati</taxon>
        <taxon>Bacillota</taxon>
        <taxon>Clostridia</taxon>
        <taxon>Lachnospirales</taxon>
        <taxon>Lachnospiraceae</taxon>
        <taxon>Blautia</taxon>
    </lineage>
</organism>
<dbReference type="PATRIC" id="fig|476272.21.peg.589"/>
<evidence type="ECO:0000313" key="2">
    <source>
        <dbReference type="Proteomes" id="UP000003100"/>
    </source>
</evidence>
<comment type="caution">
    <text evidence="1">The sequence shown here is derived from an EMBL/GenBank/DDBJ whole genome shotgun (WGS) entry which is preliminary data.</text>
</comment>
<dbReference type="AlphaFoldDB" id="C0CR00"/>
<protein>
    <submittedName>
        <fullName evidence="1">Uncharacterized protein</fullName>
    </submittedName>
</protein>
<evidence type="ECO:0000313" key="1">
    <source>
        <dbReference type="EMBL" id="EEG47763.1"/>
    </source>
</evidence>
<dbReference type="HOGENOM" id="CLU_2380471_0_0_9"/>
<accession>C0CR00</accession>